<evidence type="ECO:0000313" key="7">
    <source>
        <dbReference type="EMBL" id="GID11529.1"/>
    </source>
</evidence>
<protein>
    <recommendedName>
        <fullName evidence="9">Protein-S-isoprenylcysteine O-methyltransferase Ste14</fullName>
    </recommendedName>
</protein>
<evidence type="ECO:0000256" key="6">
    <source>
        <dbReference type="SAM" id="Phobius"/>
    </source>
</evidence>
<dbReference type="GO" id="GO:0012505">
    <property type="term" value="C:endomembrane system"/>
    <property type="evidence" value="ECO:0007669"/>
    <property type="project" value="UniProtKB-SubCell"/>
</dbReference>
<name>A0A8J3J7I7_9ACTN</name>
<gene>
    <name evidence="7" type="ORF">Aru02nite_24180</name>
</gene>
<dbReference type="AlphaFoldDB" id="A0A8J3J7I7"/>
<dbReference type="EMBL" id="BOMB01000012">
    <property type="protein sequence ID" value="GID11529.1"/>
    <property type="molecule type" value="Genomic_DNA"/>
</dbReference>
<feature type="region of interest" description="Disordered" evidence="5">
    <location>
        <begin position="1"/>
        <end position="20"/>
    </location>
</feature>
<keyword evidence="3 6" id="KW-1133">Transmembrane helix</keyword>
<evidence type="ECO:0000313" key="8">
    <source>
        <dbReference type="Proteomes" id="UP000612808"/>
    </source>
</evidence>
<accession>A0A8J3J7I7</accession>
<organism evidence="7 8">
    <name type="scientific">Actinocatenispora rupis</name>
    <dbReference type="NCBI Taxonomy" id="519421"/>
    <lineage>
        <taxon>Bacteria</taxon>
        <taxon>Bacillati</taxon>
        <taxon>Actinomycetota</taxon>
        <taxon>Actinomycetes</taxon>
        <taxon>Micromonosporales</taxon>
        <taxon>Micromonosporaceae</taxon>
        <taxon>Actinocatenispora</taxon>
    </lineage>
</organism>
<dbReference type="RefSeq" id="WP_203657511.1">
    <property type="nucleotide sequence ID" value="NZ_BAAAZM010000006.1"/>
</dbReference>
<dbReference type="InterPro" id="IPR007318">
    <property type="entry name" value="Phopholipid_MeTrfase"/>
</dbReference>
<evidence type="ECO:0000256" key="2">
    <source>
        <dbReference type="ARBA" id="ARBA00022692"/>
    </source>
</evidence>
<dbReference type="Gene3D" id="1.20.120.1630">
    <property type="match status" value="1"/>
</dbReference>
<feature type="transmembrane region" description="Helical" evidence="6">
    <location>
        <begin position="45"/>
        <end position="62"/>
    </location>
</feature>
<keyword evidence="8" id="KW-1185">Reference proteome</keyword>
<comment type="subcellular location">
    <subcellularLocation>
        <location evidence="1">Endomembrane system</location>
        <topology evidence="1">Multi-pass membrane protein</topology>
    </subcellularLocation>
</comment>
<evidence type="ECO:0008006" key="9">
    <source>
        <dbReference type="Google" id="ProtNLM"/>
    </source>
</evidence>
<keyword evidence="2 6" id="KW-0812">Transmembrane</keyword>
<dbReference type="Proteomes" id="UP000612808">
    <property type="component" value="Unassembled WGS sequence"/>
</dbReference>
<sequence length="222" mass="24569">MSESQQQGGSAGTDEAGPGGDVRARLRHLDRATLPMYVASFTRPFLVLLVIPAVLTVVRGLVSRFALGGSMSDAVRAGIGTGALRGVTIVVGVFFAVNFLVWFPWAIGTFARFGQTLEPAHEPRVMVVGGPYRLCRSPMIFGVYCGLAAETLLLNWWLGVFFVLFVVWMSASHLRQNEEPTMGRIFGDAWRTYRAETPALLPRLTRYRRFDPERDLVFPTAD</sequence>
<evidence type="ECO:0000256" key="5">
    <source>
        <dbReference type="SAM" id="MobiDB-lite"/>
    </source>
</evidence>
<evidence type="ECO:0000256" key="3">
    <source>
        <dbReference type="ARBA" id="ARBA00022989"/>
    </source>
</evidence>
<evidence type="ECO:0000256" key="1">
    <source>
        <dbReference type="ARBA" id="ARBA00004127"/>
    </source>
</evidence>
<feature type="transmembrane region" description="Helical" evidence="6">
    <location>
        <begin position="83"/>
        <end position="107"/>
    </location>
</feature>
<comment type="caution">
    <text evidence="7">The sequence shown here is derived from an EMBL/GenBank/DDBJ whole genome shotgun (WGS) entry which is preliminary data.</text>
</comment>
<evidence type="ECO:0000256" key="4">
    <source>
        <dbReference type="ARBA" id="ARBA00023136"/>
    </source>
</evidence>
<keyword evidence="4 6" id="KW-0472">Membrane</keyword>
<dbReference type="Pfam" id="PF04191">
    <property type="entry name" value="PEMT"/>
    <property type="match status" value="1"/>
</dbReference>
<feature type="transmembrane region" description="Helical" evidence="6">
    <location>
        <begin position="156"/>
        <end position="174"/>
    </location>
</feature>
<reference evidence="7" key="1">
    <citation type="submission" date="2021-01" db="EMBL/GenBank/DDBJ databases">
        <title>Whole genome shotgun sequence of Actinocatenispora rupis NBRC 107355.</title>
        <authorList>
            <person name="Komaki H."/>
            <person name="Tamura T."/>
        </authorList>
    </citation>
    <scope>NUCLEOTIDE SEQUENCE</scope>
    <source>
        <strain evidence="7">NBRC 107355</strain>
    </source>
</reference>
<proteinExistence type="predicted"/>